<accession>A0AAX3RLP0</accession>
<dbReference type="EMBL" id="CP120576">
    <property type="protein sequence ID" value="WEY83529.1"/>
    <property type="molecule type" value="Genomic_DNA"/>
</dbReference>
<keyword evidence="1" id="KW-0378">Hydrolase</keyword>
<reference evidence="1" key="1">
    <citation type="submission" date="2025-02" db="EMBL/GenBank/DDBJ databases">
        <title>Complete genome sequences of 52 Bacillus and Priestia strains isolated from West-African fermentations and 26 reference strains from the DSMZ collection.</title>
        <authorList>
            <person name="Wiedenbein E.S."/>
            <person name="Canoy T.S."/>
            <person name="Hui Y."/>
            <person name="Parkouda C."/>
            <person name="Dawende C."/>
            <person name="Ametefe E."/>
            <person name="Jespersen L."/>
            <person name="Nielsen D.S."/>
        </authorList>
    </citation>
    <scope>NUCLEOTIDE SEQUENCE</scope>
    <source>
        <strain evidence="1">PRO56</strain>
    </source>
</reference>
<evidence type="ECO:0000313" key="2">
    <source>
        <dbReference type="Proteomes" id="UP001214898"/>
    </source>
</evidence>
<dbReference type="GO" id="GO:0004519">
    <property type="term" value="F:endonuclease activity"/>
    <property type="evidence" value="ECO:0007669"/>
    <property type="project" value="UniProtKB-KW"/>
</dbReference>
<keyword evidence="1" id="KW-0540">Nuclease</keyword>
<proteinExistence type="predicted"/>
<name>A0AAX3RLP0_BACIU</name>
<organism evidence="1 2">
    <name type="scientific">Bacillus subtilis</name>
    <dbReference type="NCBI Taxonomy" id="1423"/>
    <lineage>
        <taxon>Bacteria</taxon>
        <taxon>Bacillati</taxon>
        <taxon>Bacillota</taxon>
        <taxon>Bacilli</taxon>
        <taxon>Bacillales</taxon>
        <taxon>Bacillaceae</taxon>
        <taxon>Bacillus</taxon>
    </lineage>
</organism>
<keyword evidence="1" id="KW-0255">Endonuclease</keyword>
<sequence>MYEKVKRLEPTTETKRRLYLTSGNQCAFEGCKKMIISSDGELLGEICHIEAAMPGGERFYPNQTNEERRDFDNLMMLCLDHHKITNNVDKYPVEKLQEMKKIMRKNLQMPYQN</sequence>
<gene>
    <name evidence="1" type="ORF">P5633_14080</name>
</gene>
<evidence type="ECO:0000313" key="1">
    <source>
        <dbReference type="EMBL" id="WEY83529.1"/>
    </source>
</evidence>
<dbReference type="AlphaFoldDB" id="A0AAX3RLP0"/>
<dbReference type="Proteomes" id="UP001214898">
    <property type="component" value="Chromosome"/>
</dbReference>
<protein>
    <submittedName>
        <fullName evidence="1">HNH endonuclease</fullName>
    </submittedName>
</protein>